<feature type="non-terminal residue" evidence="1">
    <location>
        <position position="301"/>
    </location>
</feature>
<feature type="non-terminal residue" evidence="1">
    <location>
        <position position="1"/>
    </location>
</feature>
<dbReference type="InterPro" id="IPR047777">
    <property type="entry name" value="LapA-like_RM"/>
</dbReference>
<dbReference type="NCBIfam" id="NF033682">
    <property type="entry name" value="retention_LapA"/>
    <property type="match status" value="1"/>
</dbReference>
<dbReference type="Proteomes" id="UP000008367">
    <property type="component" value="Unassembled WGS sequence"/>
</dbReference>
<evidence type="ECO:0008006" key="3">
    <source>
        <dbReference type="Google" id="ProtNLM"/>
    </source>
</evidence>
<gene>
    <name evidence="1" type="ORF">VCHENC02_5208</name>
</gene>
<dbReference type="AlphaFoldDB" id="A0A454CRA1"/>
<name>A0A454CRA1_VIBHA</name>
<sequence length="301" mass="30547">QISTQTVPQEVVVDAVKGSVYALTPEGNVREVKVGDILFPDEVVITENGAALEVIAGGALYLVDENCVACIPTSSPEQDSSDALVVAPVDGKVNVDPTATGDAEFGEEDVAAIQQAILEGADPTAILEATAAGPGGGGGAGSANAGFVTIEYNNPEILASTFFETSAPTTDTETDEDLDGINVTIFADGGQTLSSQVTEGSISLSTYPQTISSTVVVGAADLALDTDSFVPEAASLASLLAELNADITSGGVAVSFVYDENQNAIIGTQGSNEVLRIEIDATSLGLDAELEVTTTISQGID</sequence>
<dbReference type="EMBL" id="AJSR01002315">
    <property type="protein sequence ID" value="EKM28941.1"/>
    <property type="molecule type" value="Genomic_DNA"/>
</dbReference>
<proteinExistence type="predicted"/>
<organism evidence="1 2">
    <name type="scientific">Vibrio harveyi</name>
    <name type="common">Beneckea harveyi</name>
    <dbReference type="NCBI Taxonomy" id="669"/>
    <lineage>
        <taxon>Bacteria</taxon>
        <taxon>Pseudomonadati</taxon>
        <taxon>Pseudomonadota</taxon>
        <taxon>Gammaproteobacteria</taxon>
        <taxon>Vibrionales</taxon>
        <taxon>Vibrionaceae</taxon>
        <taxon>Vibrio</taxon>
    </lineage>
</organism>
<reference evidence="1 2" key="1">
    <citation type="submission" date="2012-10" db="EMBL/GenBank/DDBJ databases">
        <title>Genome sequence of Vibrio Cholerae HENC-02.</title>
        <authorList>
            <person name="Eppinger M."/>
            <person name="Hasan N.A."/>
            <person name="Sengamalay N."/>
            <person name="Hine E."/>
            <person name="Su Q."/>
            <person name="Daugherty S.C."/>
            <person name="Young S."/>
            <person name="Sadzewicz L."/>
            <person name="Tallon L."/>
            <person name="Cebula T.A."/>
            <person name="Ravel J."/>
            <person name="Colwell R.R."/>
        </authorList>
    </citation>
    <scope>NUCLEOTIDE SEQUENCE [LARGE SCALE GENOMIC DNA]</scope>
    <source>
        <strain evidence="1 2">HENC-02</strain>
    </source>
</reference>
<evidence type="ECO:0000313" key="1">
    <source>
        <dbReference type="EMBL" id="EKM28941.1"/>
    </source>
</evidence>
<protein>
    <recommendedName>
        <fullName evidence="3">Retention module-containing protein</fullName>
    </recommendedName>
</protein>
<evidence type="ECO:0000313" key="2">
    <source>
        <dbReference type="Proteomes" id="UP000008367"/>
    </source>
</evidence>
<comment type="caution">
    <text evidence="1">The sequence shown here is derived from an EMBL/GenBank/DDBJ whole genome shotgun (WGS) entry which is preliminary data.</text>
</comment>
<accession>A0A454CRA1</accession>